<reference evidence="2" key="1">
    <citation type="journal article" date="2019" name="Sci. Rep.">
        <title>Draft genome of Tanacetum cinerariifolium, the natural source of mosquito coil.</title>
        <authorList>
            <person name="Yamashiro T."/>
            <person name="Shiraishi A."/>
            <person name="Satake H."/>
            <person name="Nakayama K."/>
        </authorList>
    </citation>
    <scope>NUCLEOTIDE SEQUENCE</scope>
</reference>
<comment type="caution">
    <text evidence="2">The sequence shown here is derived from an EMBL/GenBank/DDBJ whole genome shotgun (WGS) entry which is preliminary data.</text>
</comment>
<gene>
    <name evidence="2" type="ORF">Tci_842641</name>
</gene>
<sequence>VRARGCRHHRGRRAALRQERRRADHIAVFLRRVPDSADLQRGADQHRHQLPRTSTSRSAAATRRAGVPADPGPAGRGAVRRATHRQGHEPDGLSVHRRAAVPGGVPDPALDRRHPFHRLQRPCAFGLFAHDVAGDSGDGVFLQPLADHFRVRGRSKASVRRAGRAAQFADPLSRSRFDGRHEPVDPVVSGQPLQQPDHCVRRAVDRVRGDYQIVPGALHRCQRRFERPGGEERASSVAAHTGSPDGSVHAGGLLASGNA</sequence>
<organism evidence="2">
    <name type="scientific">Tanacetum cinerariifolium</name>
    <name type="common">Dalmatian daisy</name>
    <name type="synonym">Chrysanthemum cinerariifolium</name>
    <dbReference type="NCBI Taxonomy" id="118510"/>
    <lineage>
        <taxon>Eukaryota</taxon>
        <taxon>Viridiplantae</taxon>
        <taxon>Streptophyta</taxon>
        <taxon>Embryophyta</taxon>
        <taxon>Tracheophyta</taxon>
        <taxon>Spermatophyta</taxon>
        <taxon>Magnoliopsida</taxon>
        <taxon>eudicotyledons</taxon>
        <taxon>Gunneridae</taxon>
        <taxon>Pentapetalae</taxon>
        <taxon>asterids</taxon>
        <taxon>campanulids</taxon>
        <taxon>Asterales</taxon>
        <taxon>Asteraceae</taxon>
        <taxon>Asteroideae</taxon>
        <taxon>Anthemideae</taxon>
        <taxon>Anthemidinae</taxon>
        <taxon>Tanacetum</taxon>
    </lineage>
</organism>
<protein>
    <submittedName>
        <fullName evidence="2">Uncharacterized protein</fullName>
    </submittedName>
</protein>
<evidence type="ECO:0000313" key="2">
    <source>
        <dbReference type="EMBL" id="GFC70671.1"/>
    </source>
</evidence>
<feature type="region of interest" description="Disordered" evidence="1">
    <location>
        <begin position="226"/>
        <end position="259"/>
    </location>
</feature>
<evidence type="ECO:0000256" key="1">
    <source>
        <dbReference type="SAM" id="MobiDB-lite"/>
    </source>
</evidence>
<feature type="region of interest" description="Disordered" evidence="1">
    <location>
        <begin position="37"/>
        <end position="111"/>
    </location>
</feature>
<dbReference type="AlphaFoldDB" id="A0A699QL48"/>
<name>A0A699QL48_TANCI</name>
<proteinExistence type="predicted"/>
<dbReference type="EMBL" id="BKCJ011029961">
    <property type="protein sequence ID" value="GFC70671.1"/>
    <property type="molecule type" value="Genomic_DNA"/>
</dbReference>
<feature type="compositionally biased region" description="Low complexity" evidence="1">
    <location>
        <begin position="52"/>
        <end position="65"/>
    </location>
</feature>
<feature type="non-terminal residue" evidence="2">
    <location>
        <position position="1"/>
    </location>
</feature>
<accession>A0A699QL48</accession>